<reference evidence="1 2" key="1">
    <citation type="submission" date="2019-03" db="EMBL/GenBank/DDBJ databases">
        <title>Genomic Encyclopedia of Type Strains, Phase IV (KMG-IV): sequencing the most valuable type-strain genomes for metagenomic binning, comparative biology and taxonomic classification.</title>
        <authorList>
            <person name="Goeker M."/>
        </authorList>
    </citation>
    <scope>NUCLEOTIDE SEQUENCE [LARGE SCALE GENOMIC DNA]</scope>
    <source>
        <strain evidence="1 2">DSM 45934</strain>
    </source>
</reference>
<keyword evidence="2" id="KW-1185">Reference proteome</keyword>
<dbReference type="AlphaFoldDB" id="A0A4R2JFW5"/>
<sequence>MATTRTPDPPFAGRFEFSVDGLTIGSFTEVSGLSVQIDTEELVEGGQNGFTHKFPKATKWPNLVLKRGITDSDALFEWFAKCSGEGLEAAGNKLDRRHAALKLLDSKGKVVRRWNVTEAFPVKWTGPKLAATAKDLATEELEVTHCGFKPEK</sequence>
<dbReference type="GO" id="GO:0005198">
    <property type="term" value="F:structural molecule activity"/>
    <property type="evidence" value="ECO:0007669"/>
    <property type="project" value="InterPro"/>
</dbReference>
<dbReference type="PANTHER" id="PTHR38009">
    <property type="entry name" value="CONSERVED HYPOTHETICAL PHAGE TAIL PROTEIN"/>
    <property type="match status" value="1"/>
</dbReference>
<dbReference type="NCBIfam" id="TIGR02241">
    <property type="entry name" value="conserved hypothetical phage tail region protein"/>
    <property type="match status" value="1"/>
</dbReference>
<name>A0A4R2JFW5_9PSEU</name>
<organism evidence="1 2">
    <name type="scientific">Actinocrispum wychmicini</name>
    <dbReference type="NCBI Taxonomy" id="1213861"/>
    <lineage>
        <taxon>Bacteria</taxon>
        <taxon>Bacillati</taxon>
        <taxon>Actinomycetota</taxon>
        <taxon>Actinomycetes</taxon>
        <taxon>Pseudonocardiales</taxon>
        <taxon>Pseudonocardiaceae</taxon>
        <taxon>Actinocrispum</taxon>
    </lineage>
</organism>
<dbReference type="PANTHER" id="PTHR38009:SF1">
    <property type="entry name" value="CONSERVED HYPOTHETICAL PHAGE TAIL PROTEIN"/>
    <property type="match status" value="1"/>
</dbReference>
<dbReference type="InterPro" id="IPR011747">
    <property type="entry name" value="CHP02241"/>
</dbReference>
<evidence type="ECO:0000313" key="1">
    <source>
        <dbReference type="EMBL" id="TCO55199.1"/>
    </source>
</evidence>
<evidence type="ECO:0000313" key="2">
    <source>
        <dbReference type="Proteomes" id="UP000295680"/>
    </source>
</evidence>
<comment type="caution">
    <text evidence="1">The sequence shown here is derived from an EMBL/GenBank/DDBJ whole genome shotgun (WGS) entry which is preliminary data.</text>
</comment>
<gene>
    <name evidence="1" type="ORF">EV192_108489</name>
</gene>
<dbReference type="RefSeq" id="WP_132122943.1">
    <property type="nucleotide sequence ID" value="NZ_SLWS01000008.1"/>
</dbReference>
<dbReference type="Proteomes" id="UP000295680">
    <property type="component" value="Unassembled WGS sequence"/>
</dbReference>
<dbReference type="EMBL" id="SLWS01000008">
    <property type="protein sequence ID" value="TCO55199.1"/>
    <property type="molecule type" value="Genomic_DNA"/>
</dbReference>
<dbReference type="Pfam" id="PF06841">
    <property type="entry name" value="Phage_T4_gp19"/>
    <property type="match status" value="1"/>
</dbReference>
<dbReference type="InterPro" id="IPR010667">
    <property type="entry name" value="Phage_T4_Gp19"/>
</dbReference>
<proteinExistence type="predicted"/>
<protein>
    <submittedName>
        <fullName evidence="1">Phage tail-like protein</fullName>
    </submittedName>
</protein>
<accession>A0A4R2JFW5</accession>
<dbReference type="OrthoDB" id="9799891at2"/>